<dbReference type="EMBL" id="ACEC01000082">
    <property type="protein sequence ID" value="EEG29952.1"/>
    <property type="molecule type" value="Genomic_DNA"/>
</dbReference>
<feature type="domain" description="Sporulation stage II protein D amidase enhancer LytB N-terminal" evidence="1">
    <location>
        <begin position="49"/>
        <end position="155"/>
    </location>
</feature>
<evidence type="ECO:0000259" key="1">
    <source>
        <dbReference type="Pfam" id="PF08486"/>
    </source>
</evidence>
<protein>
    <submittedName>
        <fullName evidence="2">Stage II sporulation protein D</fullName>
    </submittedName>
</protein>
<evidence type="ECO:0000313" key="3">
    <source>
        <dbReference type="Proteomes" id="UP000003340"/>
    </source>
</evidence>
<reference evidence="2 3" key="1">
    <citation type="submission" date="2009-01" db="EMBL/GenBank/DDBJ databases">
        <authorList>
            <person name="Fulton L."/>
            <person name="Clifton S."/>
            <person name="Fulton B."/>
            <person name="Xu J."/>
            <person name="Minx P."/>
            <person name="Pepin K.H."/>
            <person name="Johnson M."/>
            <person name="Bhonagiri V."/>
            <person name="Nash W.E."/>
            <person name="Mardis E.R."/>
            <person name="Wilson R.K."/>
        </authorList>
    </citation>
    <scope>NUCLEOTIDE SEQUENCE [LARGE SCALE GENOMIC DNA]</scope>
    <source>
        <strain evidence="2 3">DSM 5476</strain>
    </source>
</reference>
<name>C0EF50_9FIRM</name>
<dbReference type="GO" id="GO:0030435">
    <property type="term" value="P:sporulation resulting in formation of a cellular spore"/>
    <property type="evidence" value="ECO:0007669"/>
    <property type="project" value="InterPro"/>
</dbReference>
<accession>C0EF50</accession>
<dbReference type="InterPro" id="IPR013693">
    <property type="entry name" value="SpoIID/LytB_N"/>
</dbReference>
<dbReference type="NCBIfam" id="TIGR02669">
    <property type="entry name" value="SpoIID_LytB"/>
    <property type="match status" value="1"/>
</dbReference>
<proteinExistence type="predicted"/>
<organism evidence="2 3">
    <name type="scientific">[Clostridium] methylpentosum DSM 5476</name>
    <dbReference type="NCBI Taxonomy" id="537013"/>
    <lineage>
        <taxon>Bacteria</taxon>
        <taxon>Bacillati</taxon>
        <taxon>Bacillota</taxon>
        <taxon>Clostridia</taxon>
        <taxon>Eubacteriales</taxon>
        <taxon>Oscillospiraceae</taxon>
        <taxon>Oscillospiraceae incertae sedis</taxon>
    </lineage>
</organism>
<dbReference type="STRING" id="537013.CLOSTMETH_02489"/>
<dbReference type="HOGENOM" id="CLU_021203_1_1_9"/>
<gene>
    <name evidence="2" type="primary">spoIID</name>
    <name evidence="2" type="ORF">CLOSTMETH_02489</name>
</gene>
<dbReference type="Pfam" id="PF08486">
    <property type="entry name" value="SpoIID"/>
    <property type="match status" value="1"/>
</dbReference>
<dbReference type="InterPro" id="IPR014225">
    <property type="entry name" value="Spore_II_D_firmicutes"/>
</dbReference>
<dbReference type="eggNOG" id="COG2385">
    <property type="taxonomic scope" value="Bacteria"/>
</dbReference>
<evidence type="ECO:0000313" key="2">
    <source>
        <dbReference type="EMBL" id="EEG29952.1"/>
    </source>
</evidence>
<dbReference type="AlphaFoldDB" id="C0EF50"/>
<keyword evidence="3" id="KW-1185">Reference proteome</keyword>
<dbReference type="NCBIfam" id="TIGR02870">
    <property type="entry name" value="spore_II_D"/>
    <property type="match status" value="1"/>
</dbReference>
<reference evidence="2 3" key="2">
    <citation type="submission" date="2009-02" db="EMBL/GenBank/DDBJ databases">
        <title>Draft genome sequence of Clostridium methylpentosum (DSM 5476).</title>
        <authorList>
            <person name="Sudarsanam P."/>
            <person name="Ley R."/>
            <person name="Guruge J."/>
            <person name="Turnbaugh P.J."/>
            <person name="Mahowald M."/>
            <person name="Liep D."/>
            <person name="Gordon J."/>
        </authorList>
    </citation>
    <scope>NUCLEOTIDE SEQUENCE [LARGE SCALE GENOMIC DNA]</scope>
    <source>
        <strain evidence="2 3">DSM 5476</strain>
    </source>
</reference>
<sequence>MIPTLSLFQPGEGQPEQLPSDVQTIAKAIPTFTSDTPREEITFKLLHHDTGKVEEISDLDYIKGVVAAEMPISFEPEALKAQAVAAHTYALRRYYQQLQNPSESLKGAQFSTDPSVFQAYKSVSELKKQYGDKFEENWRKLSDAVESVIDYVITYDDQPIVAAYHSMSNGETEAAASVWGQDVPYLQPVESDGDLLAPNYQTEQSFSVQEVREKLTQQIPEIQLSENPNDWFAIKSRTASGAVDQIAVGDQVETGQKIRTIFGLKSASFEISVQGEQIIFTTKGYGHGVGMSQYGANYLAQQGNSFQEILEHYYSGVKICKLSDDENK</sequence>
<comment type="caution">
    <text evidence="2">The sequence shown here is derived from an EMBL/GenBank/DDBJ whole genome shotgun (WGS) entry which is preliminary data.</text>
</comment>
<dbReference type="InterPro" id="IPR013486">
    <property type="entry name" value="SpoIID/LytB"/>
</dbReference>
<dbReference type="Proteomes" id="UP000003340">
    <property type="component" value="Unassembled WGS sequence"/>
</dbReference>